<evidence type="ECO:0000313" key="3">
    <source>
        <dbReference type="WBParaSite" id="Csp11.Scaffold626.g6495.t1"/>
    </source>
</evidence>
<feature type="compositionally biased region" description="Low complexity" evidence="1">
    <location>
        <begin position="30"/>
        <end position="39"/>
    </location>
</feature>
<feature type="region of interest" description="Disordered" evidence="1">
    <location>
        <begin position="1"/>
        <end position="72"/>
    </location>
</feature>
<name>A0A1I7TJB9_9PELO</name>
<organism evidence="2 3">
    <name type="scientific">Caenorhabditis tropicalis</name>
    <dbReference type="NCBI Taxonomy" id="1561998"/>
    <lineage>
        <taxon>Eukaryota</taxon>
        <taxon>Metazoa</taxon>
        <taxon>Ecdysozoa</taxon>
        <taxon>Nematoda</taxon>
        <taxon>Chromadorea</taxon>
        <taxon>Rhabditida</taxon>
        <taxon>Rhabditina</taxon>
        <taxon>Rhabditomorpha</taxon>
        <taxon>Rhabditoidea</taxon>
        <taxon>Rhabditidae</taxon>
        <taxon>Peloderinae</taxon>
        <taxon>Caenorhabditis</taxon>
    </lineage>
</organism>
<keyword evidence="2" id="KW-1185">Reference proteome</keyword>
<proteinExistence type="predicted"/>
<dbReference type="Proteomes" id="UP000095282">
    <property type="component" value="Unplaced"/>
</dbReference>
<reference evidence="3" key="1">
    <citation type="submission" date="2016-11" db="UniProtKB">
        <authorList>
            <consortium name="WormBaseParasite"/>
        </authorList>
    </citation>
    <scope>IDENTIFICATION</scope>
</reference>
<evidence type="ECO:0000256" key="1">
    <source>
        <dbReference type="SAM" id="MobiDB-lite"/>
    </source>
</evidence>
<accession>A0A1I7TJB9</accession>
<feature type="compositionally biased region" description="Basic and acidic residues" evidence="1">
    <location>
        <begin position="13"/>
        <end position="22"/>
    </location>
</feature>
<sequence length="138" mass="14858">MKHVGTSANEAEAASRKKESEQIKNSIEAVVNNNNNNNVKKSTEKDASPKSAEQKEHTHTDGSEENQDDLIDLQGVQDVAAALNLFLNAGQTVNNAITSPATPENNEEGEEIGAEENAKLIMLTLSHLFSIPTDALFS</sequence>
<feature type="compositionally biased region" description="Basic and acidic residues" evidence="1">
    <location>
        <begin position="41"/>
        <end position="62"/>
    </location>
</feature>
<dbReference type="WBParaSite" id="Csp11.Scaffold626.g6495.t1">
    <property type="protein sequence ID" value="Csp11.Scaffold626.g6495.t1"/>
    <property type="gene ID" value="Csp11.Scaffold626.g6495"/>
</dbReference>
<protein>
    <submittedName>
        <fullName evidence="3">Uncharacterized protein</fullName>
    </submittedName>
</protein>
<evidence type="ECO:0000313" key="2">
    <source>
        <dbReference type="Proteomes" id="UP000095282"/>
    </source>
</evidence>
<dbReference type="AlphaFoldDB" id="A0A1I7TJB9"/>